<dbReference type="Proteomes" id="UP000288405">
    <property type="component" value="Unassembled WGS sequence"/>
</dbReference>
<evidence type="ECO:0000256" key="2">
    <source>
        <dbReference type="ARBA" id="ARBA00009149"/>
    </source>
</evidence>
<feature type="compositionally biased region" description="Polar residues" evidence="4">
    <location>
        <begin position="412"/>
        <end position="423"/>
    </location>
</feature>
<dbReference type="PANTHER" id="PTHR37533">
    <property type="entry name" value="FLAGELLAR HOOK-LENGTH CONTROL PROTEIN"/>
    <property type="match status" value="1"/>
</dbReference>
<feature type="region of interest" description="Disordered" evidence="4">
    <location>
        <begin position="395"/>
        <end position="429"/>
    </location>
</feature>
<feature type="compositionally biased region" description="Basic and acidic residues" evidence="4">
    <location>
        <begin position="395"/>
        <end position="410"/>
    </location>
</feature>
<gene>
    <name evidence="6" type="ORF">CWE11_03455</name>
</gene>
<dbReference type="GO" id="GO:0044780">
    <property type="term" value="P:bacterial-type flagellum assembly"/>
    <property type="evidence" value="ECO:0007669"/>
    <property type="project" value="InterPro"/>
</dbReference>
<protein>
    <recommendedName>
        <fullName evidence="5">Flagellar hook-length control protein-like C-terminal domain-containing protein</fullName>
    </recommendedName>
</protein>
<comment type="function">
    <text evidence="1">Controls the length of the flagellar hook.</text>
</comment>
<dbReference type="InterPro" id="IPR052563">
    <property type="entry name" value="FliK"/>
</dbReference>
<sequence length="444" mass="47154">MIQGNQIHALLQSSGTHGVNEGTRTSTWSGDAPVSGFQAFLAAHADHLATETPVEPGKGMVAFTPQQVLLHEGTVARYTRDANPETQPVIDPTQPNAHPLPVVAMNPLNVSNEPRAEFNGESGMRAGAAEEDTLALAATLERIAMAQALAQQNQATPQQQTTNVSIDVSSANLFSAGTVESQISGAVSRALTQGQPQTHQMTDAMLVQPDSNARLSTEAARQLAHMPQVVGQNAAGQQPLPAMKDIASSLPTGQANALGFTVAAPNDAQVQATLHGGPQAQPSVPEQINLQGMSTAQGQPVAASSATLSAPLASAGWQQQLGQQVLNMHMTQDHMVRLRLHPAELGPLMISMKVDEQAASMQFSSQNPNVRAAVEQALPQLRELLAEQGITLGDTDVRDQNSQENTREFTEFSDQVADNPSQENMREPESVEIPLRNGQIDLYA</sequence>
<organism evidence="6 7">
    <name type="scientific">Aliidiomarina sanyensis</name>
    <dbReference type="NCBI Taxonomy" id="1249555"/>
    <lineage>
        <taxon>Bacteria</taxon>
        <taxon>Pseudomonadati</taxon>
        <taxon>Pseudomonadota</taxon>
        <taxon>Gammaproteobacteria</taxon>
        <taxon>Alteromonadales</taxon>
        <taxon>Idiomarinaceae</taxon>
        <taxon>Aliidiomarina</taxon>
    </lineage>
</organism>
<evidence type="ECO:0000256" key="4">
    <source>
        <dbReference type="SAM" id="MobiDB-lite"/>
    </source>
</evidence>
<evidence type="ECO:0000259" key="5">
    <source>
        <dbReference type="Pfam" id="PF02120"/>
    </source>
</evidence>
<dbReference type="InterPro" id="IPR021136">
    <property type="entry name" value="Flagellar_hook_control-like_C"/>
</dbReference>
<evidence type="ECO:0000256" key="1">
    <source>
        <dbReference type="ARBA" id="ARBA00003944"/>
    </source>
</evidence>
<evidence type="ECO:0000256" key="3">
    <source>
        <dbReference type="ARBA" id="ARBA00022795"/>
    </source>
</evidence>
<dbReference type="AlphaFoldDB" id="A0A432WPV5"/>
<dbReference type="GO" id="GO:0009424">
    <property type="term" value="C:bacterial-type flagellum hook"/>
    <property type="evidence" value="ECO:0007669"/>
    <property type="project" value="InterPro"/>
</dbReference>
<proteinExistence type="inferred from homology"/>
<reference evidence="6 7" key="1">
    <citation type="journal article" date="2011" name="Front. Microbiol.">
        <title>Genomic signatures of strain selection and enhancement in Bacillus atrophaeus var. globigii, a historical biowarfare simulant.</title>
        <authorList>
            <person name="Gibbons H.S."/>
            <person name="Broomall S.M."/>
            <person name="McNew L.A."/>
            <person name="Daligault H."/>
            <person name="Chapman C."/>
            <person name="Bruce D."/>
            <person name="Karavis M."/>
            <person name="Krepps M."/>
            <person name="McGregor P.A."/>
            <person name="Hong C."/>
            <person name="Park K.H."/>
            <person name="Akmal A."/>
            <person name="Feldman A."/>
            <person name="Lin J.S."/>
            <person name="Chang W.E."/>
            <person name="Higgs B.W."/>
            <person name="Demirev P."/>
            <person name="Lindquist J."/>
            <person name="Liem A."/>
            <person name="Fochler E."/>
            <person name="Read T.D."/>
            <person name="Tapia R."/>
            <person name="Johnson S."/>
            <person name="Bishop-Lilly K.A."/>
            <person name="Detter C."/>
            <person name="Han C."/>
            <person name="Sozhamannan S."/>
            <person name="Rosenzweig C.N."/>
            <person name="Skowronski E.W."/>
        </authorList>
    </citation>
    <scope>NUCLEOTIDE SEQUENCE [LARGE SCALE GENOMIC DNA]</scope>
    <source>
        <strain evidence="6 7">GYP-17</strain>
    </source>
</reference>
<dbReference type="InterPro" id="IPR001635">
    <property type="entry name" value="Flag_hook_Flik"/>
</dbReference>
<dbReference type="Gene3D" id="3.30.750.140">
    <property type="match status" value="1"/>
</dbReference>
<dbReference type="PANTHER" id="PTHR37533:SF2">
    <property type="entry name" value="FLAGELLAR HOOK-LENGTH CONTROL PROTEIN"/>
    <property type="match status" value="1"/>
</dbReference>
<keyword evidence="3" id="KW-1005">Bacterial flagellum biogenesis</keyword>
<name>A0A432WPV5_9GAMM</name>
<dbReference type="OrthoDB" id="1792985at2"/>
<dbReference type="CDD" id="cd17470">
    <property type="entry name" value="T3SS_Flik_C"/>
    <property type="match status" value="1"/>
</dbReference>
<accession>A0A432WPV5</accession>
<dbReference type="PRINTS" id="PR01007">
    <property type="entry name" value="FLGHOOKFLIK"/>
</dbReference>
<dbReference type="InterPro" id="IPR038610">
    <property type="entry name" value="FliK-like_C_sf"/>
</dbReference>
<evidence type="ECO:0000313" key="6">
    <source>
        <dbReference type="EMBL" id="RUO35822.1"/>
    </source>
</evidence>
<comment type="similarity">
    <text evidence="2">Belongs to the FliK family.</text>
</comment>
<dbReference type="RefSeq" id="WP_126776201.1">
    <property type="nucleotide sequence ID" value="NZ_PIPM01000002.1"/>
</dbReference>
<dbReference type="Pfam" id="PF02120">
    <property type="entry name" value="Flg_hook"/>
    <property type="match status" value="1"/>
</dbReference>
<evidence type="ECO:0000313" key="7">
    <source>
        <dbReference type="Proteomes" id="UP000288405"/>
    </source>
</evidence>
<feature type="domain" description="Flagellar hook-length control protein-like C-terminal" evidence="5">
    <location>
        <begin position="325"/>
        <end position="405"/>
    </location>
</feature>
<dbReference type="EMBL" id="PIPM01000002">
    <property type="protein sequence ID" value="RUO35822.1"/>
    <property type="molecule type" value="Genomic_DNA"/>
</dbReference>
<comment type="caution">
    <text evidence="6">The sequence shown here is derived from an EMBL/GenBank/DDBJ whole genome shotgun (WGS) entry which is preliminary data.</text>
</comment>
<keyword evidence="7" id="KW-1185">Reference proteome</keyword>